<dbReference type="Proteomes" id="UP001557465">
    <property type="component" value="Unassembled WGS sequence"/>
</dbReference>
<name>A0ABV3TLL8_9RHOB</name>
<evidence type="ECO:0008006" key="3">
    <source>
        <dbReference type="Google" id="ProtNLM"/>
    </source>
</evidence>
<sequence>MPAKTSLSKPQLARLGDIVAEPCWHGMASIDQVKDAISDGVFRLYDFYQLDRILKRMPRDVGFSANAADIAEYCTDLPTYYLRNARRVVWLLMPELPFEREICKAIATRKPPAKKYKPRDRIFSVAPDALPQDWHRALADMDAGKLGVNGRVPAPSLITSTRIKLTELVKATLDAKLEEKLTVEATIAYEKSLLNRKRKLSKVTLHSSIRQVRDFARYIGADRDVIEHLESRTRLHENRAAQSLPQKVAKVLALPSYEEIFGRAFDLLGEAAQTCNPRDAQSRRNMAVALTLFCPFPLRVADTMMRFGEEILLNEHGYQLNLVISKSGRRFRAPVLEEFAYFIDQLILQGLGDEYLADKREECFAEKRLLFVKHDGTAPDPRYVSALWHEALGTGCHAARTKLHDEFASLGARGVELAMRACDHRSERTAEFYRTQAFQKLSIERIHADTRSRIFDAEWKEYFEV</sequence>
<evidence type="ECO:0000313" key="1">
    <source>
        <dbReference type="EMBL" id="MEX1662155.1"/>
    </source>
</evidence>
<dbReference type="RefSeq" id="WP_368392007.1">
    <property type="nucleotide sequence ID" value="NZ_JBFRYC010000005.1"/>
</dbReference>
<comment type="caution">
    <text evidence="1">The sequence shown here is derived from an EMBL/GenBank/DDBJ whole genome shotgun (WGS) entry which is preliminary data.</text>
</comment>
<evidence type="ECO:0000313" key="2">
    <source>
        <dbReference type="Proteomes" id="UP001557465"/>
    </source>
</evidence>
<keyword evidence="2" id="KW-1185">Reference proteome</keyword>
<dbReference type="EMBL" id="JBFRYC010000005">
    <property type="protein sequence ID" value="MEX1662155.1"/>
    <property type="molecule type" value="Genomic_DNA"/>
</dbReference>
<gene>
    <name evidence="1" type="ORF">AB4874_10920</name>
</gene>
<reference evidence="1 2" key="1">
    <citation type="journal article" date="2011" name="Int. J. Syst. Evol. Microbiol.">
        <title>Zhongshania antarctica gen. nov., sp. nov. and Zhongshania guokunii sp. nov., gammaproteobacteria respectively isolated from coastal attached (fast) ice and surface seawater of the Antarctic.</title>
        <authorList>
            <person name="Li H.J."/>
            <person name="Zhang X.Y."/>
            <person name="Chen C.X."/>
            <person name="Zhang Y.J."/>
            <person name="Gao Z.M."/>
            <person name="Yu Y."/>
            <person name="Chen X.L."/>
            <person name="Chen B."/>
            <person name="Zhang Y.Z."/>
        </authorList>
    </citation>
    <scope>NUCLEOTIDE SEQUENCE [LARGE SCALE GENOMIC DNA]</scope>
    <source>
        <strain evidence="1 2">15-R06ZXC-3</strain>
    </source>
</reference>
<organism evidence="1 2">
    <name type="scientific">Thioclava arctica</name>
    <dbReference type="NCBI Taxonomy" id="3238301"/>
    <lineage>
        <taxon>Bacteria</taxon>
        <taxon>Pseudomonadati</taxon>
        <taxon>Pseudomonadota</taxon>
        <taxon>Alphaproteobacteria</taxon>
        <taxon>Rhodobacterales</taxon>
        <taxon>Paracoccaceae</taxon>
        <taxon>Thioclava</taxon>
    </lineage>
</organism>
<accession>A0ABV3TLL8</accession>
<proteinExistence type="predicted"/>
<protein>
    <recommendedName>
        <fullName evidence="3">Tyr recombinase domain-containing protein</fullName>
    </recommendedName>
</protein>